<keyword evidence="7" id="KW-1185">Reference proteome</keyword>
<feature type="transmembrane region" description="Helical" evidence="5">
    <location>
        <begin position="314"/>
        <end position="332"/>
    </location>
</feature>
<dbReference type="AlphaFoldDB" id="A0A2H9TLI6"/>
<feature type="transmembrane region" description="Helical" evidence="5">
    <location>
        <begin position="338"/>
        <end position="360"/>
    </location>
</feature>
<keyword evidence="5" id="KW-1133">Transmembrane helix</keyword>
<dbReference type="Gene3D" id="3.90.470.10">
    <property type="entry name" value="Ribosomal protein L22/L17"/>
    <property type="match status" value="1"/>
</dbReference>
<evidence type="ECO:0000256" key="3">
    <source>
        <dbReference type="ARBA" id="ARBA00023274"/>
    </source>
</evidence>
<sequence>MMLTASRRHASGWGMAGLWNRVRDGFSRSDAMVERLKAEKVTGSKPTQPLQSPWDAINEAKRKVREPPPTQLWMQSPFIRGSTQKMTGLSRQIIGLPLDAAILQMHFSKRKMATTVTDLLSSMKGSLKQKGANPALYYIKSATVGRGVYLKRLEIRARGKHGIQWRGHAFIRVCCHRPDPVKTIINTESRFDWWMTTDAERGTVASLVTEEHPTAPTPDGAPAVLRLRGEEDSECASSCHADDDTAWNAYEIQPKYAPKDTENMVAVVQDDLVYGRNIPGTLLFTVLCLFHLVSLYDMTAVMLNQPLRPTTRKVAMVLGAFVAVMALPPLILGFHLSAWLGLATGLLTLGVAASCGLLTLELPVSNTTVGSWNLSTTLGPRQRGTKLSFTPGSLPSDTAVVTCGTNGEFKVDSSGRSSIWVLRDRQYLRARNGPYKQLNRVVERDLIVMLSHQLGPSDNTQLCISAINMTLDAVSGGSPAELLKAVLSIPSSDYCRGLSILITRVYETAPLQVRKVQTLTSADFEKLLHLKGRLEEFFKSAPSMATQSNTSSQNYDTLPPSEGHFDDGEEEEFLLSQSENLPRGDQFHNTCQGDESLSNAEFYFPSSNPVTPKPRTFRSDDGFNNNGHLPSHFPQPSGPVALSLTPLQNEGVNDSGNHFLSYPGASLQREHPVDNFRTWGFGEDEDYSPQLPVESLEPVILTLNDSRNGDEHLSSSTGYGDYHFF</sequence>
<dbReference type="InterPro" id="IPR001063">
    <property type="entry name" value="Ribosomal_uL22"/>
</dbReference>
<dbReference type="InterPro" id="IPR047867">
    <property type="entry name" value="Ribosomal_uL22_bac/org-type"/>
</dbReference>
<gene>
    <name evidence="6" type="ORF">PSACC_01571</name>
</gene>
<evidence type="ECO:0000256" key="2">
    <source>
        <dbReference type="ARBA" id="ARBA00022980"/>
    </source>
</evidence>
<keyword evidence="5" id="KW-0812">Transmembrane</keyword>
<comment type="caution">
    <text evidence="6">The sequence shown here is derived from an EMBL/GenBank/DDBJ whole genome shotgun (WGS) entry which is preliminary data.</text>
</comment>
<evidence type="ECO:0000256" key="1">
    <source>
        <dbReference type="ARBA" id="ARBA00009451"/>
    </source>
</evidence>
<dbReference type="GO" id="GO:0003735">
    <property type="term" value="F:structural constituent of ribosome"/>
    <property type="evidence" value="ECO:0007669"/>
    <property type="project" value="InterPro"/>
</dbReference>
<keyword evidence="5" id="KW-0472">Membrane</keyword>
<evidence type="ECO:0000256" key="5">
    <source>
        <dbReference type="SAM" id="Phobius"/>
    </source>
</evidence>
<reference evidence="6 7" key="1">
    <citation type="submission" date="2016-10" db="EMBL/GenBank/DDBJ databases">
        <title>The genome of Paramicrosporidium saccamoebae is the missing link in understanding Cryptomycota and Microsporidia evolution.</title>
        <authorList>
            <person name="Quandt C.A."/>
            <person name="Beaudet D."/>
            <person name="Corsaro D."/>
            <person name="Michel R."/>
            <person name="Corradi N."/>
            <person name="James T."/>
        </authorList>
    </citation>
    <scope>NUCLEOTIDE SEQUENCE [LARGE SCALE GENOMIC DNA]</scope>
    <source>
        <strain evidence="6 7">KSL3</strain>
    </source>
</reference>
<dbReference type="Pfam" id="PF00237">
    <property type="entry name" value="Ribosomal_L22"/>
    <property type="match status" value="1"/>
</dbReference>
<proteinExistence type="inferred from homology"/>
<dbReference type="EMBL" id="MTSL01000112">
    <property type="protein sequence ID" value="PJF18607.1"/>
    <property type="molecule type" value="Genomic_DNA"/>
</dbReference>
<feature type="transmembrane region" description="Helical" evidence="5">
    <location>
        <begin position="282"/>
        <end position="302"/>
    </location>
</feature>
<keyword evidence="3 4" id="KW-0687">Ribonucleoprotein</keyword>
<dbReference type="GO" id="GO:0005762">
    <property type="term" value="C:mitochondrial large ribosomal subunit"/>
    <property type="evidence" value="ECO:0007669"/>
    <property type="project" value="TreeGrafter"/>
</dbReference>
<evidence type="ECO:0000313" key="7">
    <source>
        <dbReference type="Proteomes" id="UP000240830"/>
    </source>
</evidence>
<comment type="similarity">
    <text evidence="1 4">Belongs to the universal ribosomal protein uL22 family.</text>
</comment>
<evidence type="ECO:0000313" key="6">
    <source>
        <dbReference type="EMBL" id="PJF18607.1"/>
    </source>
</evidence>
<dbReference type="InterPro" id="IPR036394">
    <property type="entry name" value="Ribosomal_uL22_sf"/>
</dbReference>
<accession>A0A2H9TLI6</accession>
<name>A0A2H9TLI6_9FUNG</name>
<dbReference type="PANTHER" id="PTHR13501">
    <property type="entry name" value="CHLOROPLAST 50S RIBOSOMAL PROTEIN L22-RELATED"/>
    <property type="match status" value="1"/>
</dbReference>
<keyword evidence="2 4" id="KW-0689">Ribosomal protein</keyword>
<evidence type="ECO:0000256" key="4">
    <source>
        <dbReference type="RuleBase" id="RU004005"/>
    </source>
</evidence>
<protein>
    <submittedName>
        <fullName evidence="6">Uncharacterized protein</fullName>
    </submittedName>
</protein>
<dbReference type="STRING" id="1246581.A0A2H9TLI6"/>
<dbReference type="OrthoDB" id="416470at2759"/>
<dbReference type="SUPFAM" id="SSF54843">
    <property type="entry name" value="Ribosomal protein L22"/>
    <property type="match status" value="1"/>
</dbReference>
<dbReference type="PANTHER" id="PTHR13501:SF8">
    <property type="entry name" value="LARGE RIBOSOMAL SUBUNIT PROTEIN UL22M"/>
    <property type="match status" value="1"/>
</dbReference>
<organism evidence="6 7">
    <name type="scientific">Paramicrosporidium saccamoebae</name>
    <dbReference type="NCBI Taxonomy" id="1246581"/>
    <lineage>
        <taxon>Eukaryota</taxon>
        <taxon>Fungi</taxon>
        <taxon>Fungi incertae sedis</taxon>
        <taxon>Cryptomycota</taxon>
        <taxon>Cryptomycota incertae sedis</taxon>
        <taxon>Paramicrosporidium</taxon>
    </lineage>
</organism>
<dbReference type="Proteomes" id="UP000240830">
    <property type="component" value="Unassembled WGS sequence"/>
</dbReference>
<dbReference type="GO" id="GO:0006412">
    <property type="term" value="P:translation"/>
    <property type="evidence" value="ECO:0007669"/>
    <property type="project" value="InterPro"/>
</dbReference>